<evidence type="ECO:0000256" key="4">
    <source>
        <dbReference type="ARBA" id="ARBA00022475"/>
    </source>
</evidence>
<keyword evidence="6 9" id="KW-1133">Transmembrane helix</keyword>
<evidence type="ECO:0000256" key="5">
    <source>
        <dbReference type="ARBA" id="ARBA00022692"/>
    </source>
</evidence>
<evidence type="ECO:0000256" key="6">
    <source>
        <dbReference type="ARBA" id="ARBA00022989"/>
    </source>
</evidence>
<keyword evidence="13" id="KW-1185">Reference proteome</keyword>
<dbReference type="NCBIfam" id="TIGR01297">
    <property type="entry name" value="CDF"/>
    <property type="match status" value="1"/>
</dbReference>
<name>A0A0A8K529_9HYPH</name>
<evidence type="ECO:0000256" key="3">
    <source>
        <dbReference type="ARBA" id="ARBA00022448"/>
    </source>
</evidence>
<dbReference type="EMBL" id="AP014648">
    <property type="protein sequence ID" value="BAQ18005.1"/>
    <property type="molecule type" value="Genomic_DNA"/>
</dbReference>
<feature type="domain" description="Cation efflux protein transmembrane" evidence="10">
    <location>
        <begin position="12"/>
        <end position="205"/>
    </location>
</feature>
<evidence type="ECO:0000259" key="11">
    <source>
        <dbReference type="Pfam" id="PF16916"/>
    </source>
</evidence>
<feature type="transmembrane region" description="Helical" evidence="9">
    <location>
        <begin position="116"/>
        <end position="136"/>
    </location>
</feature>
<dbReference type="SUPFAM" id="SSF161111">
    <property type="entry name" value="Cation efflux protein transmembrane domain-like"/>
    <property type="match status" value="1"/>
</dbReference>
<comment type="subcellular location">
    <subcellularLocation>
        <location evidence="1">Cell membrane</location>
        <topology evidence="1">Multi-pass membrane protein</topology>
    </subcellularLocation>
</comment>
<dbReference type="GO" id="GO:0015341">
    <property type="term" value="F:zinc efflux antiporter activity"/>
    <property type="evidence" value="ECO:0007669"/>
    <property type="project" value="TreeGrafter"/>
</dbReference>
<dbReference type="InterPro" id="IPR027469">
    <property type="entry name" value="Cation_efflux_TMD_sf"/>
</dbReference>
<dbReference type="InterPro" id="IPR027470">
    <property type="entry name" value="Cation_efflux_CTD"/>
</dbReference>
<dbReference type="Pfam" id="PF01545">
    <property type="entry name" value="Cation_efflux"/>
    <property type="match status" value="1"/>
</dbReference>
<dbReference type="Gene3D" id="3.30.70.1350">
    <property type="entry name" value="Cation efflux protein, cytoplasmic domain"/>
    <property type="match status" value="1"/>
</dbReference>
<evidence type="ECO:0000256" key="8">
    <source>
        <dbReference type="ARBA" id="ARBA00068882"/>
    </source>
</evidence>
<keyword evidence="5 9" id="KW-0812">Transmembrane</keyword>
<feature type="transmembrane region" description="Helical" evidence="9">
    <location>
        <begin position="156"/>
        <end position="174"/>
    </location>
</feature>
<evidence type="ECO:0000256" key="2">
    <source>
        <dbReference type="ARBA" id="ARBA00008114"/>
    </source>
</evidence>
<dbReference type="Pfam" id="PF16916">
    <property type="entry name" value="ZT_dimer"/>
    <property type="match status" value="1"/>
</dbReference>
<dbReference type="HOGENOM" id="CLU_013430_3_0_5"/>
<dbReference type="GO" id="GO:0015086">
    <property type="term" value="F:cadmium ion transmembrane transporter activity"/>
    <property type="evidence" value="ECO:0007669"/>
    <property type="project" value="TreeGrafter"/>
</dbReference>
<dbReference type="FunFam" id="3.30.70.1350:FF:000002">
    <property type="entry name" value="Ferrous-iron efflux pump FieF"/>
    <property type="match status" value="1"/>
</dbReference>
<dbReference type="InterPro" id="IPR058533">
    <property type="entry name" value="Cation_efflux_TM"/>
</dbReference>
<dbReference type="InterPro" id="IPR050291">
    <property type="entry name" value="CDF_Transporter"/>
</dbReference>
<feature type="transmembrane region" description="Helical" evidence="9">
    <location>
        <begin position="78"/>
        <end position="96"/>
    </location>
</feature>
<accession>A0A0A8K529</accession>
<dbReference type="PANTHER" id="PTHR43840">
    <property type="entry name" value="MITOCHONDRIAL METAL TRANSPORTER 1-RELATED"/>
    <property type="match status" value="1"/>
</dbReference>
<evidence type="ECO:0000256" key="9">
    <source>
        <dbReference type="SAM" id="Phobius"/>
    </source>
</evidence>
<dbReference type="Proteomes" id="UP000031643">
    <property type="component" value="Chromosome"/>
</dbReference>
<feature type="domain" description="Cation efflux protein cytoplasmic" evidence="11">
    <location>
        <begin position="210"/>
        <end position="287"/>
    </location>
</feature>
<dbReference type="STRING" id="1384459.GL4_2571"/>
<dbReference type="GO" id="GO:0006882">
    <property type="term" value="P:intracellular zinc ion homeostasis"/>
    <property type="evidence" value="ECO:0007669"/>
    <property type="project" value="TreeGrafter"/>
</dbReference>
<dbReference type="KEGG" id="mcg:GL4_2571"/>
<dbReference type="InterPro" id="IPR002524">
    <property type="entry name" value="Cation_efflux"/>
</dbReference>
<sequence>MPKMKFVAKLALASIAVGLLVLGLKWAAYLVTGSVALYSDALESVINVATAIAAFLAVRLSAVPPDANHPYGHQKVEYLSAVVEGVLIVVAALAILRKAYFGLMDPHPFTAPVPGLALNIVASLINAAWCFVLLRYGRRHRSPALVADAKHLLSDVITSVGVVAGVVLVVLTGWTPLDSIVAALVALNILWWGWSLMRESVGGLMDEAVSNEILSDIRLVISREAEGAIEAHDLRTRTAGPTVFIDFHLVVPGAMSVEEAHDICDRIEAALKEEMSHAVITIHVEPEDKAKMGAGVPVL</sequence>
<dbReference type="GO" id="GO:0005886">
    <property type="term" value="C:plasma membrane"/>
    <property type="evidence" value="ECO:0007669"/>
    <property type="project" value="UniProtKB-SubCell"/>
</dbReference>
<organism evidence="12 13">
    <name type="scientific">Methyloceanibacter caenitepidi</name>
    <dbReference type="NCBI Taxonomy" id="1384459"/>
    <lineage>
        <taxon>Bacteria</taxon>
        <taxon>Pseudomonadati</taxon>
        <taxon>Pseudomonadota</taxon>
        <taxon>Alphaproteobacteria</taxon>
        <taxon>Hyphomicrobiales</taxon>
        <taxon>Hyphomicrobiaceae</taxon>
        <taxon>Methyloceanibacter</taxon>
    </lineage>
</organism>
<comment type="similarity">
    <text evidence="2">Belongs to the cation diffusion facilitator (CDF) transporter (TC 2.A.4) family.</text>
</comment>
<evidence type="ECO:0000256" key="7">
    <source>
        <dbReference type="ARBA" id="ARBA00023136"/>
    </source>
</evidence>
<proteinExistence type="inferred from homology"/>
<keyword evidence="3" id="KW-0813">Transport</keyword>
<dbReference type="GO" id="GO:0015093">
    <property type="term" value="F:ferrous iron transmembrane transporter activity"/>
    <property type="evidence" value="ECO:0007669"/>
    <property type="project" value="TreeGrafter"/>
</dbReference>
<evidence type="ECO:0000259" key="10">
    <source>
        <dbReference type="Pfam" id="PF01545"/>
    </source>
</evidence>
<reference evidence="12 13" key="1">
    <citation type="submission" date="2014-09" db="EMBL/GenBank/DDBJ databases">
        <title>Genome sequencing of Methyloceanibacter caenitepidi Gela4.</title>
        <authorList>
            <person name="Takeuchi M."/>
            <person name="Susumu S."/>
            <person name="Kamagata Y."/>
            <person name="Oshima K."/>
            <person name="Hattori M."/>
            <person name="Iwasaki W."/>
        </authorList>
    </citation>
    <scope>NUCLEOTIDE SEQUENCE [LARGE SCALE GENOMIC DNA]</scope>
    <source>
        <strain evidence="12 13">Gela4</strain>
    </source>
</reference>
<dbReference type="InterPro" id="IPR036837">
    <property type="entry name" value="Cation_efflux_CTD_sf"/>
</dbReference>
<dbReference type="AlphaFoldDB" id="A0A0A8K529"/>
<evidence type="ECO:0000256" key="1">
    <source>
        <dbReference type="ARBA" id="ARBA00004651"/>
    </source>
</evidence>
<dbReference type="PANTHER" id="PTHR43840:SF15">
    <property type="entry name" value="MITOCHONDRIAL METAL TRANSPORTER 1-RELATED"/>
    <property type="match status" value="1"/>
</dbReference>
<gene>
    <name evidence="12" type="ORF">GL4_2571</name>
</gene>
<feature type="transmembrane region" description="Helical" evidence="9">
    <location>
        <begin position="37"/>
        <end position="58"/>
    </location>
</feature>
<evidence type="ECO:0000313" key="12">
    <source>
        <dbReference type="EMBL" id="BAQ18005.1"/>
    </source>
</evidence>
<dbReference type="SUPFAM" id="SSF160240">
    <property type="entry name" value="Cation efflux protein cytoplasmic domain-like"/>
    <property type="match status" value="1"/>
</dbReference>
<feature type="transmembrane region" description="Helical" evidence="9">
    <location>
        <begin position="180"/>
        <end position="197"/>
    </location>
</feature>
<protein>
    <recommendedName>
        <fullName evidence="8">Protein p34</fullName>
    </recommendedName>
</protein>
<evidence type="ECO:0000313" key="13">
    <source>
        <dbReference type="Proteomes" id="UP000031643"/>
    </source>
</evidence>
<dbReference type="Gene3D" id="1.20.1510.10">
    <property type="entry name" value="Cation efflux protein transmembrane domain"/>
    <property type="match status" value="1"/>
</dbReference>
<keyword evidence="4" id="KW-1003">Cell membrane</keyword>
<keyword evidence="7 9" id="KW-0472">Membrane</keyword>